<reference evidence="1 2" key="1">
    <citation type="submission" date="2019-03" db="EMBL/GenBank/DDBJ databases">
        <title>Rhodosporidium diobovatum UCD-FST 08-225 genome sequencing, assembly, and annotation.</title>
        <authorList>
            <person name="Fakankun I.U."/>
            <person name="Fristensky B."/>
            <person name="Levin D.B."/>
        </authorList>
    </citation>
    <scope>NUCLEOTIDE SEQUENCE [LARGE SCALE GENOMIC DNA]</scope>
    <source>
        <strain evidence="1 2">UCD-FST 08-225</strain>
    </source>
</reference>
<evidence type="ECO:0000313" key="2">
    <source>
        <dbReference type="Proteomes" id="UP000311382"/>
    </source>
</evidence>
<name>A0A5C5FQ93_9BASI</name>
<evidence type="ECO:0000313" key="1">
    <source>
        <dbReference type="EMBL" id="TNY19038.1"/>
    </source>
</evidence>
<protein>
    <submittedName>
        <fullName evidence="1">Uncharacterized protein</fullName>
    </submittedName>
</protein>
<comment type="caution">
    <text evidence="1">The sequence shown here is derived from an EMBL/GenBank/DDBJ whole genome shotgun (WGS) entry which is preliminary data.</text>
</comment>
<keyword evidence="2" id="KW-1185">Reference proteome</keyword>
<dbReference type="Proteomes" id="UP000311382">
    <property type="component" value="Unassembled WGS sequence"/>
</dbReference>
<accession>A0A5C5FQ93</accession>
<organism evidence="1 2">
    <name type="scientific">Rhodotorula diobovata</name>
    <dbReference type="NCBI Taxonomy" id="5288"/>
    <lineage>
        <taxon>Eukaryota</taxon>
        <taxon>Fungi</taxon>
        <taxon>Dikarya</taxon>
        <taxon>Basidiomycota</taxon>
        <taxon>Pucciniomycotina</taxon>
        <taxon>Microbotryomycetes</taxon>
        <taxon>Sporidiobolales</taxon>
        <taxon>Sporidiobolaceae</taxon>
        <taxon>Rhodotorula</taxon>
    </lineage>
</organism>
<proteinExistence type="predicted"/>
<dbReference type="EMBL" id="SOZI01000111">
    <property type="protein sequence ID" value="TNY19038.1"/>
    <property type="molecule type" value="Genomic_DNA"/>
</dbReference>
<dbReference type="AlphaFoldDB" id="A0A5C5FQ93"/>
<gene>
    <name evidence="1" type="ORF">DMC30DRAFT_24774</name>
</gene>
<sequence length="176" mass="19196">MRAPRGRGPRPSMPRRPTTVDIVVASACYASFSFLCRTGPDRRLDGRPQATVHFVARADGTYPPGSVGPSRRRRSHFAPACVRRPVLGGPNCMQKAVSCPVRRLSVTSLLPSQSIPGVGDAKVTRSRLRVRAVSVLRLWSCPHCHLDVLPSLKDEMGSAAWVLRPCRAREALPPLA</sequence>